<organism evidence="2 3">
    <name type="scientific">Desulfofundulus salinus</name>
    <dbReference type="NCBI Taxonomy" id="2419843"/>
    <lineage>
        <taxon>Bacteria</taxon>
        <taxon>Bacillati</taxon>
        <taxon>Bacillota</taxon>
        <taxon>Clostridia</taxon>
        <taxon>Eubacteriales</taxon>
        <taxon>Peptococcaceae</taxon>
        <taxon>Desulfofundulus</taxon>
    </lineage>
</organism>
<feature type="compositionally biased region" description="Basic and acidic residues" evidence="1">
    <location>
        <begin position="340"/>
        <end position="359"/>
    </location>
</feature>
<comment type="caution">
    <text evidence="2">The sequence shown here is derived from an EMBL/GenBank/DDBJ whole genome shotgun (WGS) entry which is preliminary data.</text>
</comment>
<gene>
    <name evidence="2" type="ORF">D7024_01380</name>
</gene>
<dbReference type="InterPro" id="IPR036388">
    <property type="entry name" value="WH-like_DNA-bd_sf"/>
</dbReference>
<evidence type="ECO:0000256" key="1">
    <source>
        <dbReference type="SAM" id="MobiDB-lite"/>
    </source>
</evidence>
<accession>A0A494WYQ1</accession>
<dbReference type="InterPro" id="IPR036390">
    <property type="entry name" value="WH_DNA-bd_sf"/>
</dbReference>
<reference evidence="2 3" key="1">
    <citation type="submission" date="2018-10" db="EMBL/GenBank/DDBJ databases">
        <authorList>
            <person name="Grouzdev D.S."/>
            <person name="Krutkina M.S."/>
            <person name="Tourova T.P."/>
            <person name="Nazina T.N."/>
        </authorList>
    </citation>
    <scope>NUCLEOTIDE SEQUENCE [LARGE SCALE GENOMIC DNA]</scope>
    <source>
        <strain evidence="2 3">435</strain>
    </source>
</reference>
<protein>
    <submittedName>
        <fullName evidence="2">Helix-turn-helix domain-containing protein</fullName>
    </submittedName>
</protein>
<dbReference type="EMBL" id="RBWE01000001">
    <property type="protein sequence ID" value="RKO65750.1"/>
    <property type="molecule type" value="Genomic_DNA"/>
</dbReference>
<dbReference type="Pfam" id="PF13730">
    <property type="entry name" value="HTH_36"/>
    <property type="match status" value="1"/>
</dbReference>
<feature type="compositionally biased region" description="Basic and acidic residues" evidence="1">
    <location>
        <begin position="228"/>
        <end position="237"/>
    </location>
</feature>
<keyword evidence="3" id="KW-1185">Reference proteome</keyword>
<feature type="compositionally biased region" description="Basic and acidic residues" evidence="1">
    <location>
        <begin position="245"/>
        <end position="260"/>
    </location>
</feature>
<feature type="region of interest" description="Disordered" evidence="1">
    <location>
        <begin position="137"/>
        <end position="157"/>
    </location>
</feature>
<sequence length="384" mass="42418">MPFAPASGWQRKEISEVMVVEKPAAVKQEIVTEPNVTLQDGRRKNWFWDYNDVFESDLSANAMLVRLYLARCANGDRHAWPSLNTIARNCKISKPTVIKALKELEEKGWLEKIIRKRPNQEYETTVYVLKDPPAAYASGSEEGGGKADLPPVKNKTGEGGGVVNDVYHLVNQIDNLVKQVDSNNTQITIPNEQEKDLSFVSSLRSDTNDSASAFQASGAAGGSATPENRADQRDSHPRAGAADAAGKRKRDEDQGNERTGVDGVPSSKELIAELVKEYRAVEGVEGKKGDYAFIGALYNRYGYDRVLEAINELSLATAVQEIEKPLLYLKAVVQAIARRGDRERDGGRSDRGSGRKKVEPGMSDWSTCGDKEKKRELLRSLYLS</sequence>
<dbReference type="Gene3D" id="1.10.10.10">
    <property type="entry name" value="Winged helix-like DNA-binding domain superfamily/Winged helix DNA-binding domain"/>
    <property type="match status" value="1"/>
</dbReference>
<name>A0A494WYQ1_9FIRM</name>
<feature type="region of interest" description="Disordered" evidence="1">
    <location>
        <begin position="208"/>
        <end position="265"/>
    </location>
</feature>
<evidence type="ECO:0000313" key="2">
    <source>
        <dbReference type="EMBL" id="RKO65750.1"/>
    </source>
</evidence>
<evidence type="ECO:0000313" key="3">
    <source>
        <dbReference type="Proteomes" id="UP000271256"/>
    </source>
</evidence>
<feature type="region of interest" description="Disordered" evidence="1">
    <location>
        <begin position="340"/>
        <end position="370"/>
    </location>
</feature>
<dbReference type="Proteomes" id="UP000271256">
    <property type="component" value="Unassembled WGS sequence"/>
</dbReference>
<feature type="compositionally biased region" description="Low complexity" evidence="1">
    <location>
        <begin position="210"/>
        <end position="224"/>
    </location>
</feature>
<proteinExistence type="predicted"/>
<dbReference type="OrthoDB" id="1807191at2"/>
<dbReference type="SUPFAM" id="SSF46785">
    <property type="entry name" value="Winged helix' DNA-binding domain"/>
    <property type="match status" value="1"/>
</dbReference>
<dbReference type="AlphaFoldDB" id="A0A494WYQ1"/>